<feature type="transmembrane region" description="Helical" evidence="3">
    <location>
        <begin position="237"/>
        <end position="258"/>
    </location>
</feature>
<dbReference type="GO" id="GO:0004659">
    <property type="term" value="F:prenyltransferase activity"/>
    <property type="evidence" value="ECO:0007669"/>
    <property type="project" value="InterPro"/>
</dbReference>
<dbReference type="OrthoDB" id="3732723at2759"/>
<keyword evidence="3" id="KW-0812">Transmembrane</keyword>
<evidence type="ECO:0000313" key="4">
    <source>
        <dbReference type="EMBL" id="RSH94471.1"/>
    </source>
</evidence>
<keyword evidence="1" id="KW-0808">Transferase</keyword>
<protein>
    <submittedName>
        <fullName evidence="4">Uncharacterized protein</fullName>
    </submittedName>
</protein>
<sequence length="488" mass="52449">MLDPQHLGFRGSISSLIALGRIPLASEVPIWTLLGCIVSSQVFPNDIRLDGVGVGVGGVLRAFDWWAALQCMLVTWGTNVAINFGNEYFDWDLDHPGQVEAIKRDVEARRARGGAAGTAAGSSPQPDGVDASEEEKKENEKIMGNTTRIIHDGTFPKYVSLLCCAFWQLSLVGLILFSRSTDPALHTSVDPGSHWRSGYGGSPFRGLALHIGIICTLLSHSYVGPPLRLHYNGFGELVSALFLSPVAFVFGLVGHYTAVSGRAATWHDLVRATPKTSSSGFALDRQMWLLVGAFYTFEQARIFVMHVNDIEADRRGGKHTFVSRVGHTAARNLYVCFNLASLLLFTAFTASLVLPLTTMTLHPALRPFSAQKIPGMMLRAAGGVPLAGSAAKFFSIIWLVGLVVILAYSIPICAITIKSLTAEIPNNEKGKKGKSEPAARIPDVPIGKCAMLVSFQMLGTAAFLCLTSLLASFAGTFVETRTGGVVAI</sequence>
<evidence type="ECO:0000313" key="5">
    <source>
        <dbReference type="Proteomes" id="UP000279259"/>
    </source>
</evidence>
<reference evidence="4 5" key="1">
    <citation type="submission" date="2018-11" db="EMBL/GenBank/DDBJ databases">
        <title>Genome sequence of Saitozyma podzolica DSM 27192.</title>
        <authorList>
            <person name="Aliyu H."/>
            <person name="Gorte O."/>
            <person name="Ochsenreither K."/>
        </authorList>
    </citation>
    <scope>NUCLEOTIDE SEQUENCE [LARGE SCALE GENOMIC DNA]</scope>
    <source>
        <strain evidence="4 5">DSM 27192</strain>
    </source>
</reference>
<evidence type="ECO:0000256" key="1">
    <source>
        <dbReference type="ARBA" id="ARBA00022679"/>
    </source>
</evidence>
<accession>A0A427YTZ8</accession>
<feature type="region of interest" description="Disordered" evidence="2">
    <location>
        <begin position="113"/>
        <end position="140"/>
    </location>
</feature>
<keyword evidence="3" id="KW-0472">Membrane</keyword>
<comment type="caution">
    <text evidence="4">The sequence shown here is derived from an EMBL/GenBank/DDBJ whole genome shotgun (WGS) entry which is preliminary data.</text>
</comment>
<dbReference type="Proteomes" id="UP000279259">
    <property type="component" value="Unassembled WGS sequence"/>
</dbReference>
<keyword evidence="3" id="KW-1133">Transmembrane helix</keyword>
<dbReference type="GO" id="GO:0009234">
    <property type="term" value="P:menaquinone biosynthetic process"/>
    <property type="evidence" value="ECO:0007669"/>
    <property type="project" value="TreeGrafter"/>
</dbReference>
<name>A0A427YTZ8_9TREE</name>
<feature type="transmembrane region" description="Helical" evidence="3">
    <location>
        <begin position="458"/>
        <end position="478"/>
    </location>
</feature>
<dbReference type="GO" id="GO:0042371">
    <property type="term" value="P:vitamin K biosynthetic process"/>
    <property type="evidence" value="ECO:0007669"/>
    <property type="project" value="TreeGrafter"/>
</dbReference>
<feature type="transmembrane region" description="Helical" evidence="3">
    <location>
        <begin position="278"/>
        <end position="297"/>
    </location>
</feature>
<dbReference type="AlphaFoldDB" id="A0A427YTZ8"/>
<dbReference type="PANTHER" id="PTHR13929">
    <property type="entry name" value="1,4-DIHYDROXY-2-NAPHTHOATE OCTAPRENYLTRANSFERASE"/>
    <property type="match status" value="1"/>
</dbReference>
<feature type="transmembrane region" description="Helical" evidence="3">
    <location>
        <begin position="393"/>
        <end position="417"/>
    </location>
</feature>
<keyword evidence="5" id="KW-1185">Reference proteome</keyword>
<feature type="transmembrane region" description="Helical" evidence="3">
    <location>
        <begin position="333"/>
        <end position="354"/>
    </location>
</feature>
<dbReference type="PANTHER" id="PTHR13929:SF0">
    <property type="entry name" value="UBIA PRENYLTRANSFERASE DOMAIN-CONTAINING PROTEIN 1"/>
    <property type="match status" value="1"/>
</dbReference>
<dbReference type="CDD" id="cd13962">
    <property type="entry name" value="PT_UbiA_UBIAD1"/>
    <property type="match status" value="1"/>
</dbReference>
<dbReference type="InterPro" id="IPR026046">
    <property type="entry name" value="UBIAD1"/>
</dbReference>
<dbReference type="EMBL" id="RSCD01000002">
    <property type="protein sequence ID" value="RSH94471.1"/>
    <property type="molecule type" value="Genomic_DNA"/>
</dbReference>
<feature type="transmembrane region" description="Helical" evidence="3">
    <location>
        <begin position="207"/>
        <end position="225"/>
    </location>
</feature>
<evidence type="ECO:0000256" key="2">
    <source>
        <dbReference type="SAM" id="MobiDB-lite"/>
    </source>
</evidence>
<organism evidence="4 5">
    <name type="scientific">Saitozyma podzolica</name>
    <dbReference type="NCBI Taxonomy" id="1890683"/>
    <lineage>
        <taxon>Eukaryota</taxon>
        <taxon>Fungi</taxon>
        <taxon>Dikarya</taxon>
        <taxon>Basidiomycota</taxon>
        <taxon>Agaricomycotina</taxon>
        <taxon>Tremellomycetes</taxon>
        <taxon>Tremellales</taxon>
        <taxon>Trimorphomycetaceae</taxon>
        <taxon>Saitozyma</taxon>
    </lineage>
</organism>
<feature type="transmembrane region" description="Helical" evidence="3">
    <location>
        <begin position="158"/>
        <end position="177"/>
    </location>
</feature>
<evidence type="ECO:0000256" key="3">
    <source>
        <dbReference type="SAM" id="Phobius"/>
    </source>
</evidence>
<proteinExistence type="predicted"/>
<gene>
    <name evidence="4" type="ORF">EHS25_004274</name>
</gene>